<dbReference type="EMBL" id="UYSU01034281">
    <property type="protein sequence ID" value="VDL94125.1"/>
    <property type="molecule type" value="Genomic_DNA"/>
</dbReference>
<dbReference type="WBParaSite" id="SSLN_0000803501-mRNA-1">
    <property type="protein sequence ID" value="SSLN_0000803501-mRNA-1"/>
    <property type="gene ID" value="SSLN_0000803501"/>
</dbReference>
<evidence type="ECO:0000313" key="3">
    <source>
        <dbReference type="WBParaSite" id="SSLN_0000803501-mRNA-1"/>
    </source>
</evidence>
<organism evidence="3">
    <name type="scientific">Schistocephalus solidus</name>
    <name type="common">Tapeworm</name>
    <dbReference type="NCBI Taxonomy" id="70667"/>
    <lineage>
        <taxon>Eukaryota</taxon>
        <taxon>Metazoa</taxon>
        <taxon>Spiralia</taxon>
        <taxon>Lophotrochozoa</taxon>
        <taxon>Platyhelminthes</taxon>
        <taxon>Cestoda</taxon>
        <taxon>Eucestoda</taxon>
        <taxon>Diphyllobothriidea</taxon>
        <taxon>Diphyllobothriidae</taxon>
        <taxon>Schistocephalus</taxon>
    </lineage>
</organism>
<evidence type="ECO:0000313" key="2">
    <source>
        <dbReference type="Proteomes" id="UP000275846"/>
    </source>
</evidence>
<reference evidence="1 2" key="2">
    <citation type="submission" date="2018-11" db="EMBL/GenBank/DDBJ databases">
        <authorList>
            <consortium name="Pathogen Informatics"/>
        </authorList>
    </citation>
    <scope>NUCLEOTIDE SEQUENCE [LARGE SCALE GENOMIC DNA]</scope>
    <source>
        <strain evidence="1 2">NST_G2</strain>
    </source>
</reference>
<dbReference type="Proteomes" id="UP000275846">
    <property type="component" value="Unassembled WGS sequence"/>
</dbReference>
<gene>
    <name evidence="1" type="ORF">SSLN_LOCUS7740</name>
</gene>
<dbReference type="OrthoDB" id="10374606at2759"/>
<protein>
    <submittedName>
        <fullName evidence="3">KfrA_N domain-containing protein</fullName>
    </submittedName>
</protein>
<dbReference type="AlphaFoldDB" id="A0A183SU42"/>
<name>A0A183SU42_SCHSO</name>
<sequence length="66" mass="7239">MAAHTYETGHELNVAATKIITRARGKTSRELIETWASDENSVNRFIGLAPAYRALRSHLRTGATGV</sequence>
<reference evidence="3" key="1">
    <citation type="submission" date="2016-06" db="UniProtKB">
        <authorList>
            <consortium name="WormBaseParasite"/>
        </authorList>
    </citation>
    <scope>IDENTIFICATION</scope>
</reference>
<evidence type="ECO:0000313" key="1">
    <source>
        <dbReference type="EMBL" id="VDL94125.1"/>
    </source>
</evidence>
<accession>A0A183SU42</accession>
<proteinExistence type="predicted"/>
<keyword evidence="2" id="KW-1185">Reference proteome</keyword>